<feature type="region of interest" description="Disordered" evidence="1">
    <location>
        <begin position="697"/>
        <end position="782"/>
    </location>
</feature>
<accession>A0A7T8G1Z4</accession>
<feature type="compositionally biased region" description="Low complexity" evidence="1">
    <location>
        <begin position="759"/>
        <end position="772"/>
    </location>
</feature>
<protein>
    <submittedName>
        <fullName evidence="2">Putative capsid protein</fullName>
    </submittedName>
</protein>
<feature type="region of interest" description="Disordered" evidence="1">
    <location>
        <begin position="1"/>
        <end position="25"/>
    </location>
</feature>
<dbReference type="Pfam" id="PF05518">
    <property type="entry name" value="Totivirus_coat"/>
    <property type="match status" value="1"/>
</dbReference>
<organism evidence="2">
    <name type="scientific">Soybean thrips-associated totivirus 1</name>
    <dbReference type="NCBI Taxonomy" id="2800856"/>
    <lineage>
        <taxon>Viruses</taxon>
        <taxon>Riboviria</taxon>
        <taxon>Orthornavirae</taxon>
        <taxon>Duplornaviricota</taxon>
        <taxon>Chrymotiviricetes</taxon>
        <taxon>Ghabrivirales</taxon>
        <taxon>Totiviridae</taxon>
    </lineage>
</organism>
<feature type="compositionally biased region" description="Polar residues" evidence="1">
    <location>
        <begin position="698"/>
        <end position="724"/>
    </location>
</feature>
<reference evidence="2" key="1">
    <citation type="journal article" date="2020" name="Viruses">
        <title>Soybean Thrips (Thysanoptera: Thripidae) Harbor Highly Diverse Populations of Arthropod, Fungal and Plant Viruses.</title>
        <authorList>
            <person name="Thekke-Veetil T."/>
            <person name="Lagos-Kutz D."/>
            <person name="McCoppin N.K."/>
            <person name="Hartman G.L."/>
            <person name="Ju H.K."/>
            <person name="Lim H.S."/>
            <person name="Domier L.L."/>
        </authorList>
    </citation>
    <scope>NUCLEOTIDE SEQUENCE</scope>
    <source>
        <strain evidence="2">STN1</strain>
    </source>
</reference>
<evidence type="ECO:0000256" key="1">
    <source>
        <dbReference type="SAM" id="MobiDB-lite"/>
    </source>
</evidence>
<dbReference type="EMBL" id="MT293124">
    <property type="protein sequence ID" value="QQP18681.1"/>
    <property type="molecule type" value="Genomic_RNA"/>
</dbReference>
<gene>
    <name evidence="2" type="ORF">STaTV1_gp1</name>
</gene>
<name>A0A7T8G1Z4_9VIRU</name>
<dbReference type="InterPro" id="IPR008871">
    <property type="entry name" value="Totivirus_coat"/>
</dbReference>
<evidence type="ECO:0000313" key="2">
    <source>
        <dbReference type="EMBL" id="QQP18681.1"/>
    </source>
</evidence>
<proteinExistence type="predicted"/>
<sequence>MSMQPKPTVNNVSDTENVTNSQDNNNKILNSFFSDTLAQPVGYRPPDLTTFRKYVGAIRTQAIDHGAITTCGGGNVYEIGKRHLTKELALEGANEESYIINATYSCSQLLSQDFTGLARKFSNFSANYDYGNLCGLVHRLAKTLAATSLYKGITSKDMMAGKHLHIIALGVAFNPVAASASTVFIPRLTNSILQPDVFEVLCAAAAGEGATVASDMVEIDLRTNQPIVRQVDSGRLPSAIVEALRILAGNFSACDQGDLYSLAFTKGIHSVATVVGHTDEGGILRDVLRSGFYSTPSGGIYYSLNKHMGLPSLNSSSPRDICGYVDSILLKTAALVAHCDPGQIHNDEWFPTIHTVMSEAAPEREAGGNTEPDDAFVHAQYNNLSMSFSQFAQNYTSGLSKLFLFGTHTPASTSQLVACYRTMSYTHNRHLRFATIAPYYWIEPTSLMPRNIGDFPAELNGYASLAGVGETVSMKYFDEFMAADHSNEMVTSAYVKIKSFRKWGLYLHLSMSDLDGVAHIRLRQLDPKMIILPGAVPNDSVAEAVTSSLGMDSLAWKRGQSVIPAPAEVINLSTLYGVQLRIANIGDDGNVTFNSLPTMKEMANESVSIAASMPVGVHSTAAGVFPSKVHRARTSAATALQQARTRERAFGFTNVEAMPISLSTPCLANIIKNRQPTGGNPLQGDEMERFRQPMIKDTTANPAPSRLSAVSTNVAKPSGNQSSHRAPLINRGGDQRGGGNAPTLPTVALPETLTGSVDTATPNPTTEATAPEQSSTGGGGQL</sequence>